<evidence type="ECO:0000313" key="3">
    <source>
        <dbReference type="Proteomes" id="UP001144280"/>
    </source>
</evidence>
<dbReference type="PANTHER" id="PTHR35526">
    <property type="entry name" value="ANTI-SIGMA-F FACTOR RSBW-RELATED"/>
    <property type="match status" value="1"/>
</dbReference>
<sequence>MPAEMRCPIRYHDSYAVARVEGVLDLAGAVAIRSALLKCLAQCPEAVLVDLSRMRLGNPDAVSVFLVVARQAARWPAAPVALCAARPDAASLLRARAIERRCLLAPSLAAATRSLRSGHAPPSIREELLPAMGAGRRTREVITEACLRWKVPELVGPACTVATELVFNAVVHASTMMTLLVSLRGRYLHIAVRDGSTRPPVLDRDVDPAALRGRGLGLVDAMCRRWGSFPSDGGKVVWATLDLSPRS</sequence>
<proteinExistence type="predicted"/>
<gene>
    <name evidence="2" type="ORF">Pa4123_58370</name>
</gene>
<dbReference type="Proteomes" id="UP001144280">
    <property type="component" value="Unassembled WGS sequence"/>
</dbReference>
<reference evidence="2" key="1">
    <citation type="submission" date="2022-12" db="EMBL/GenBank/DDBJ databases">
        <title>New Phytohabitans aurantiacus sp. RD004123 nov., an actinomycete isolated from soil.</title>
        <authorList>
            <person name="Triningsih D.W."/>
            <person name="Harunari E."/>
            <person name="Igarashi Y."/>
        </authorList>
    </citation>
    <scope>NUCLEOTIDE SEQUENCE</scope>
    <source>
        <strain evidence="2">RD004123</strain>
    </source>
</reference>
<dbReference type="InterPro" id="IPR002645">
    <property type="entry name" value="STAS_dom"/>
</dbReference>
<dbReference type="InterPro" id="IPR050267">
    <property type="entry name" value="Anti-sigma-factor_SerPK"/>
</dbReference>
<dbReference type="CDD" id="cd16936">
    <property type="entry name" value="HATPase_RsbW-like"/>
    <property type="match status" value="1"/>
</dbReference>
<keyword evidence="3" id="KW-1185">Reference proteome</keyword>
<accession>A0ABQ5R4R2</accession>
<evidence type="ECO:0000313" key="2">
    <source>
        <dbReference type="EMBL" id="GLI00561.1"/>
    </source>
</evidence>
<dbReference type="InterPro" id="IPR036513">
    <property type="entry name" value="STAS_dom_sf"/>
</dbReference>
<name>A0ABQ5R4R2_9ACTN</name>
<comment type="caution">
    <text evidence="2">The sequence shown here is derived from an EMBL/GenBank/DDBJ whole genome shotgun (WGS) entry which is preliminary data.</text>
</comment>
<dbReference type="SUPFAM" id="SSF52091">
    <property type="entry name" value="SpoIIaa-like"/>
    <property type="match status" value="1"/>
</dbReference>
<dbReference type="CDD" id="cd07043">
    <property type="entry name" value="STAS_anti-anti-sigma_factors"/>
    <property type="match status" value="1"/>
</dbReference>
<dbReference type="SUPFAM" id="SSF55874">
    <property type="entry name" value="ATPase domain of HSP90 chaperone/DNA topoisomerase II/histidine kinase"/>
    <property type="match status" value="1"/>
</dbReference>
<dbReference type="PANTHER" id="PTHR35526:SF3">
    <property type="entry name" value="ANTI-SIGMA-F FACTOR RSBW"/>
    <property type="match status" value="1"/>
</dbReference>
<dbReference type="EMBL" id="BSDI01000033">
    <property type="protein sequence ID" value="GLI00561.1"/>
    <property type="molecule type" value="Genomic_DNA"/>
</dbReference>
<dbReference type="Gene3D" id="3.30.750.24">
    <property type="entry name" value="STAS domain"/>
    <property type="match status" value="1"/>
</dbReference>
<evidence type="ECO:0000259" key="1">
    <source>
        <dbReference type="PROSITE" id="PS50801"/>
    </source>
</evidence>
<dbReference type="InterPro" id="IPR036890">
    <property type="entry name" value="HATPase_C_sf"/>
</dbReference>
<dbReference type="RefSeq" id="WP_281900970.1">
    <property type="nucleotide sequence ID" value="NZ_BSDI01000033.1"/>
</dbReference>
<feature type="domain" description="STAS" evidence="1">
    <location>
        <begin position="5"/>
        <end position="115"/>
    </location>
</feature>
<dbReference type="PROSITE" id="PS50801">
    <property type="entry name" value="STAS"/>
    <property type="match status" value="1"/>
</dbReference>
<organism evidence="2 3">
    <name type="scientific">Phytohabitans aurantiacus</name>
    <dbReference type="NCBI Taxonomy" id="3016789"/>
    <lineage>
        <taxon>Bacteria</taxon>
        <taxon>Bacillati</taxon>
        <taxon>Actinomycetota</taxon>
        <taxon>Actinomycetes</taxon>
        <taxon>Micromonosporales</taxon>
        <taxon>Micromonosporaceae</taxon>
    </lineage>
</organism>
<protein>
    <recommendedName>
        <fullName evidence="1">STAS domain-containing protein</fullName>
    </recommendedName>
</protein>
<dbReference type="Gene3D" id="3.30.565.10">
    <property type="entry name" value="Histidine kinase-like ATPase, C-terminal domain"/>
    <property type="match status" value="1"/>
</dbReference>